<dbReference type="EMBL" id="LT795056">
    <property type="protein sequence ID" value="SJX61969.1"/>
    <property type="molecule type" value="Genomic_DNA"/>
</dbReference>
<sequence length="348" mass="38810">MSLQPYAMALQHALELDDFLQEANNTTTDLFAVFGHQKYRKPLMSGIKTIVNNYKEQGRDPPPIDVTPVGKPKKSRPSASVPRIPQLSQTPPLPESHEEHGRQAFRIDITPSPSSSLVAAVPTSPDIEMDDVPIPTIVVDDYEEQVRTPPISTVHTRPQPSMHTAAHPEPRSRTPEALMQFVPGTRIQIRHLTAPHAWTYLRNHKAIAGGMSFVARIFRHLVTKWNDKVIDLNFGNGDAAVMLISSRAPDGLYNDIEARYPAGTFIYVQNVSETVVAGSNYFLRFSKDSSIQRLHHVTPESMAAVNAQCNRGQMPVYDEVVEAPQGPKTSFVAELERHRRHGHPTSRS</sequence>
<feature type="compositionally biased region" description="Polar residues" evidence="1">
    <location>
        <begin position="151"/>
        <end position="162"/>
    </location>
</feature>
<gene>
    <name evidence="2" type="ORF">SRS1_10581</name>
</gene>
<evidence type="ECO:0000313" key="3">
    <source>
        <dbReference type="Proteomes" id="UP000239563"/>
    </source>
</evidence>
<feature type="region of interest" description="Disordered" evidence="1">
    <location>
        <begin position="151"/>
        <end position="173"/>
    </location>
</feature>
<evidence type="ECO:0000313" key="2">
    <source>
        <dbReference type="EMBL" id="SJX61969.1"/>
    </source>
</evidence>
<name>A0A2N8UB53_9BASI</name>
<proteinExistence type="predicted"/>
<protein>
    <submittedName>
        <fullName evidence="2">Uncharacterized protein</fullName>
    </submittedName>
</protein>
<dbReference type="Proteomes" id="UP000239563">
    <property type="component" value="Chromosome III"/>
</dbReference>
<evidence type="ECO:0000256" key="1">
    <source>
        <dbReference type="SAM" id="MobiDB-lite"/>
    </source>
</evidence>
<organism evidence="2 3">
    <name type="scientific">Sporisorium reilianum f. sp. reilianum</name>
    <dbReference type="NCBI Taxonomy" id="72559"/>
    <lineage>
        <taxon>Eukaryota</taxon>
        <taxon>Fungi</taxon>
        <taxon>Dikarya</taxon>
        <taxon>Basidiomycota</taxon>
        <taxon>Ustilaginomycotina</taxon>
        <taxon>Ustilaginomycetes</taxon>
        <taxon>Ustilaginales</taxon>
        <taxon>Ustilaginaceae</taxon>
        <taxon>Sporisorium</taxon>
    </lineage>
</organism>
<reference evidence="2 3" key="1">
    <citation type="submission" date="2017-02" db="EMBL/GenBank/DDBJ databases">
        <authorList>
            <person name="Peterson S.W."/>
        </authorList>
    </citation>
    <scope>NUCLEOTIDE SEQUENCE [LARGE SCALE GENOMIC DNA]</scope>
    <source>
        <strain evidence="2 3">SRS1_H2-8</strain>
    </source>
</reference>
<dbReference type="AlphaFoldDB" id="A0A2N8UB53"/>
<accession>A0A2N8UB53</accession>
<feature type="region of interest" description="Disordered" evidence="1">
    <location>
        <begin position="54"/>
        <end position="101"/>
    </location>
</feature>